<dbReference type="InterPro" id="IPR015943">
    <property type="entry name" value="WD40/YVTN_repeat-like_dom_sf"/>
</dbReference>
<feature type="non-terminal residue" evidence="2">
    <location>
        <position position="193"/>
    </location>
</feature>
<protein>
    <submittedName>
        <fullName evidence="2">Immunoreactive 84kD antigen</fullName>
    </submittedName>
</protein>
<evidence type="ECO:0000259" key="1">
    <source>
        <dbReference type="Pfam" id="PF21544"/>
    </source>
</evidence>
<proteinExistence type="predicted"/>
<dbReference type="InterPro" id="IPR048954">
    <property type="entry name" value="PorZ_N"/>
</dbReference>
<dbReference type="Pfam" id="PF21544">
    <property type="entry name" value="PorZ_N_b_propeller"/>
    <property type="match status" value="1"/>
</dbReference>
<evidence type="ECO:0000313" key="2">
    <source>
        <dbReference type="EMBL" id="EKC59655.1"/>
    </source>
</evidence>
<sequence length="193" mass="21727">MTLPLSAIDKGSWEIYTSYNDITEIEPAGNQVFALASNGLFSYHIKNGSVTTYDKANTLSDFDINHIAWNKNTKKLVITYTNGNIDLLDANGNIINIPDLYLKSMTDNKQINHIYISGTNAYLSLPFGIIKLDTKEGKILDTYKLGFNVNYSYIEDNCLYAASKEAGLYRGVLKNNLIDKNNWEKTGNFKEQT</sequence>
<accession>K1T0R8</accession>
<dbReference type="AlphaFoldDB" id="K1T0R8"/>
<name>K1T0R8_9ZZZZ</name>
<reference evidence="2" key="1">
    <citation type="journal article" date="2013" name="Environ. Microbiol.">
        <title>Microbiota from the distal guts of lean and obese adolescents exhibit partial functional redundancy besides clear differences in community structure.</title>
        <authorList>
            <person name="Ferrer M."/>
            <person name="Ruiz A."/>
            <person name="Lanza F."/>
            <person name="Haange S.B."/>
            <person name="Oberbach A."/>
            <person name="Till H."/>
            <person name="Bargiela R."/>
            <person name="Campoy C."/>
            <person name="Segura M.T."/>
            <person name="Richter M."/>
            <person name="von Bergen M."/>
            <person name="Seifert J."/>
            <person name="Suarez A."/>
        </authorList>
    </citation>
    <scope>NUCLEOTIDE SEQUENCE</scope>
</reference>
<dbReference type="SUPFAM" id="SSF50969">
    <property type="entry name" value="YVTN repeat-like/Quinoprotein amine dehydrogenase"/>
    <property type="match status" value="1"/>
</dbReference>
<comment type="caution">
    <text evidence="2">The sequence shown here is derived from an EMBL/GenBank/DDBJ whole genome shotgun (WGS) entry which is preliminary data.</text>
</comment>
<feature type="domain" description="PorZ N-terminal beta-propeller" evidence="1">
    <location>
        <begin position="32"/>
        <end position="184"/>
    </location>
</feature>
<dbReference type="Gene3D" id="2.130.10.10">
    <property type="entry name" value="YVTN repeat-like/Quinoprotein amine dehydrogenase"/>
    <property type="match status" value="1"/>
</dbReference>
<gene>
    <name evidence="2" type="ORF">OBE_09387</name>
</gene>
<organism evidence="2">
    <name type="scientific">human gut metagenome</name>
    <dbReference type="NCBI Taxonomy" id="408170"/>
    <lineage>
        <taxon>unclassified sequences</taxon>
        <taxon>metagenomes</taxon>
        <taxon>organismal metagenomes</taxon>
    </lineage>
</organism>
<dbReference type="InterPro" id="IPR011044">
    <property type="entry name" value="Quino_amine_DH_bsu"/>
</dbReference>
<dbReference type="EMBL" id="AJWZ01006478">
    <property type="protein sequence ID" value="EKC59655.1"/>
    <property type="molecule type" value="Genomic_DNA"/>
</dbReference>